<dbReference type="Proteomes" id="UP000240978">
    <property type="component" value="Unassembled WGS sequence"/>
</dbReference>
<dbReference type="EMBL" id="PYGK01000010">
    <property type="protein sequence ID" value="PSL26946.1"/>
    <property type="molecule type" value="Genomic_DNA"/>
</dbReference>
<proteinExistence type="predicted"/>
<dbReference type="InterPro" id="IPR052743">
    <property type="entry name" value="Glutaminase_GtaA"/>
</dbReference>
<dbReference type="Pfam" id="PF17168">
    <property type="entry name" value="DUF5127"/>
    <property type="match status" value="1"/>
</dbReference>
<dbReference type="GO" id="GO:0005975">
    <property type="term" value="P:carbohydrate metabolic process"/>
    <property type="evidence" value="ECO:0007669"/>
    <property type="project" value="InterPro"/>
</dbReference>
<accession>A0A2P8FZ02</accession>
<dbReference type="PANTHER" id="PTHR31987">
    <property type="entry name" value="GLUTAMINASE A-RELATED"/>
    <property type="match status" value="1"/>
</dbReference>
<evidence type="ECO:0000259" key="1">
    <source>
        <dbReference type="Pfam" id="PF16334"/>
    </source>
</evidence>
<sequence length="846" mass="94470">MSLNNSAIAAEVAVCFHVFNNHHIKLHKIMKRIFGIAAVLLSQQLYAQQQQAPAYPLITHDPYFSVWSATDKLTASTTRHWTGTQQSLTGFVKVDGVTYRVLGAPGHSYRALAATADIEAYQVRYTETAPAIGWEDPAFNDASWKTGKAPFVKEEKTTGTPWFTDDVWVRRTFTVDDPNVDNLLLKINHDDNAEVYLNGERIYSYVGWLNHMEYFPISEEARKKLRKGTNVLAMHCTNTRGGAYLDGGIVTEEKDKWTDRIQLAEQKNVTLEATQTIYDLTCGKVDVKLTFTSPLLLKDLDLMSRPVSYVSYKVKANDGRKHKVEVYFGASSDLAVNTSADEVTAQQYTSEGLSILKTGSVAQPVLTKKGDDLRIDWGYLYVAVPRSAGASQYVTNEGAAASSFAGKGKHETLDRGRQLVLNTSVSLGKVDGTEKEQVFLVGYDDIYSIQYFEVNLKPWWKKDDSYTIEKELKKAQDEYASVISRCTAFDKELYELAKTSGGDKYAKLCVLGYRQSIAAHKLVKSPQGEILFLSKENFSNGCINTVDVTYPSAPLYLVYNPDLMKGMLNGIFYFSESGKYTQPYAAHDLGTYPLANGQAYGEGMPVEESGNMIILTAAIAKAEGNANYARQHWKTLTTWAEYLLKEGFDPANQLCTDDFAGHLARNANLSVKAIVGLGCYAMLADMLGDKAAAQKYRTAATEMVPKWMQLAEDGDHYTLAFENKGTWSQKYNLVWDKVLNLGLFPKAVYQKEIKYYLTQQLTYGLPLDSRKNYTKSDWILWTAALTDNQADFAALVDPVYKYAQETPSRVPISDWHETGDGKMVGFQARSVVGGYFMQILAGSLKK</sequence>
<dbReference type="InterPro" id="IPR008979">
    <property type="entry name" value="Galactose-bd-like_sf"/>
</dbReference>
<gene>
    <name evidence="4" type="ORF">CLV42_11099</name>
</gene>
<evidence type="ECO:0000259" key="2">
    <source>
        <dbReference type="Pfam" id="PF16335"/>
    </source>
</evidence>
<dbReference type="Gene3D" id="2.60.120.260">
    <property type="entry name" value="Galactose-binding domain-like"/>
    <property type="match status" value="1"/>
</dbReference>
<dbReference type="PANTHER" id="PTHR31987:SF1">
    <property type="entry name" value="GLUTAMINASE A"/>
    <property type="match status" value="1"/>
</dbReference>
<dbReference type="AlphaFoldDB" id="A0A2P8FZ02"/>
<feature type="domain" description="Glutaminase A central" evidence="2">
    <location>
        <begin position="502"/>
        <end position="838"/>
    </location>
</feature>
<evidence type="ECO:0000313" key="4">
    <source>
        <dbReference type="EMBL" id="PSL26946.1"/>
    </source>
</evidence>
<dbReference type="SUPFAM" id="SSF49785">
    <property type="entry name" value="Galactose-binding domain-like"/>
    <property type="match status" value="1"/>
</dbReference>
<dbReference type="Pfam" id="PF16334">
    <property type="entry name" value="DUF4964"/>
    <property type="match status" value="1"/>
</dbReference>
<organism evidence="4 5">
    <name type="scientific">Chitinophaga ginsengisoli</name>
    <dbReference type="NCBI Taxonomy" id="363837"/>
    <lineage>
        <taxon>Bacteria</taxon>
        <taxon>Pseudomonadati</taxon>
        <taxon>Bacteroidota</taxon>
        <taxon>Chitinophagia</taxon>
        <taxon>Chitinophagales</taxon>
        <taxon>Chitinophagaceae</taxon>
        <taxon>Chitinophaga</taxon>
    </lineage>
</organism>
<name>A0A2P8FZ02_9BACT</name>
<dbReference type="InterPro" id="IPR008928">
    <property type="entry name" value="6-hairpin_glycosidase_sf"/>
</dbReference>
<dbReference type="InterPro" id="IPR032515">
    <property type="entry name" value="DUF4964"/>
</dbReference>
<dbReference type="SUPFAM" id="SSF48208">
    <property type="entry name" value="Six-hairpin glycosidases"/>
    <property type="match status" value="1"/>
</dbReference>
<evidence type="ECO:0000259" key="3">
    <source>
        <dbReference type="Pfam" id="PF17168"/>
    </source>
</evidence>
<reference evidence="4 5" key="1">
    <citation type="submission" date="2018-03" db="EMBL/GenBank/DDBJ databases">
        <title>Genomic Encyclopedia of Archaeal and Bacterial Type Strains, Phase II (KMG-II): from individual species to whole genera.</title>
        <authorList>
            <person name="Goeker M."/>
        </authorList>
    </citation>
    <scope>NUCLEOTIDE SEQUENCE [LARGE SCALE GENOMIC DNA]</scope>
    <source>
        <strain evidence="4 5">DSM 18107</strain>
    </source>
</reference>
<dbReference type="InterPro" id="IPR032514">
    <property type="entry name" value="GtaA_central"/>
</dbReference>
<comment type="caution">
    <text evidence="4">The sequence shown here is derived from an EMBL/GenBank/DDBJ whole genome shotgun (WGS) entry which is preliminary data.</text>
</comment>
<feature type="domain" description="Glutaminase A N-terminal" evidence="3">
    <location>
        <begin position="274"/>
        <end position="494"/>
    </location>
</feature>
<keyword evidence="5" id="KW-1185">Reference proteome</keyword>
<feature type="domain" description="DUF4964" evidence="1">
    <location>
        <begin position="48"/>
        <end position="104"/>
    </location>
</feature>
<protein>
    <submittedName>
        <fullName evidence="4">Uncharacterized protein DUF4964</fullName>
    </submittedName>
</protein>
<evidence type="ECO:0000313" key="5">
    <source>
        <dbReference type="Proteomes" id="UP000240978"/>
    </source>
</evidence>
<dbReference type="InterPro" id="IPR033433">
    <property type="entry name" value="GtaA_N"/>
</dbReference>
<dbReference type="Pfam" id="PF16335">
    <property type="entry name" value="GtaA_6_Hairpin"/>
    <property type="match status" value="1"/>
</dbReference>